<dbReference type="GeneID" id="19879322"/>
<keyword evidence="1" id="KW-0812">Transmembrane</keyword>
<evidence type="ECO:0000313" key="2">
    <source>
        <dbReference type="EMBL" id="ELA47083.1"/>
    </source>
</evidence>
<organism evidence="2 3">
    <name type="scientific">Vavraia culicis (isolate floridensis)</name>
    <name type="common">Microsporidian parasite</name>
    <dbReference type="NCBI Taxonomy" id="948595"/>
    <lineage>
        <taxon>Eukaryota</taxon>
        <taxon>Fungi</taxon>
        <taxon>Fungi incertae sedis</taxon>
        <taxon>Microsporidia</taxon>
        <taxon>Pleistophoridae</taxon>
        <taxon>Vavraia</taxon>
    </lineage>
</organism>
<accession>L2GUU6</accession>
<feature type="transmembrane region" description="Helical" evidence="1">
    <location>
        <begin position="42"/>
        <end position="61"/>
    </location>
</feature>
<dbReference type="InParanoid" id="L2GUU6"/>
<keyword evidence="1" id="KW-0472">Membrane</keyword>
<dbReference type="RefSeq" id="XP_008074463.1">
    <property type="nucleotide sequence ID" value="XM_008076272.1"/>
</dbReference>
<protein>
    <submittedName>
        <fullName evidence="2">Uncharacterized protein</fullName>
    </submittedName>
</protein>
<sequence length="104" mass="11966">MLEEQNTITYEQQQITENFQPSDMSYMPTQSVITPDNDLFDIITIVCILCLLLLIGLYLYFIGRRNVSAEKCDKRRSVDTRELNNSLLDGCSRVTESFSVLVFS</sequence>
<dbReference type="Proteomes" id="UP000011081">
    <property type="component" value="Unassembled WGS sequence"/>
</dbReference>
<evidence type="ECO:0000256" key="1">
    <source>
        <dbReference type="SAM" id="Phobius"/>
    </source>
</evidence>
<dbReference type="VEuPathDB" id="MicrosporidiaDB:VCUG_01444"/>
<proteinExistence type="predicted"/>
<dbReference type="HOGENOM" id="CLU_2252093_0_0_1"/>
<dbReference type="AlphaFoldDB" id="L2GUU6"/>
<keyword evidence="1" id="KW-1133">Transmembrane helix</keyword>
<evidence type="ECO:0000313" key="3">
    <source>
        <dbReference type="Proteomes" id="UP000011081"/>
    </source>
</evidence>
<keyword evidence="3" id="KW-1185">Reference proteome</keyword>
<gene>
    <name evidence="2" type="ORF">VCUG_01444</name>
</gene>
<name>L2GUU6_VAVCU</name>
<reference evidence="3" key="1">
    <citation type="submission" date="2011-03" db="EMBL/GenBank/DDBJ databases">
        <title>The genome sequence of Vavraia culicis strain floridensis.</title>
        <authorList>
            <consortium name="The Broad Institute Genome Sequencing Platform"/>
            <person name="Cuomo C."/>
            <person name="Becnel J."/>
            <person name="Sanscrainte N."/>
            <person name="Young S.K."/>
            <person name="Zeng Q."/>
            <person name="Gargeya S."/>
            <person name="Fitzgerald M."/>
            <person name="Haas B."/>
            <person name="Abouelleil A."/>
            <person name="Alvarado L."/>
            <person name="Arachchi H.M."/>
            <person name="Berlin A."/>
            <person name="Chapman S.B."/>
            <person name="Gearin G."/>
            <person name="Goldberg J."/>
            <person name="Griggs A."/>
            <person name="Gujja S."/>
            <person name="Hansen M."/>
            <person name="Heiman D."/>
            <person name="Howarth C."/>
            <person name="Larimer J."/>
            <person name="Lui A."/>
            <person name="MacDonald P.J.P."/>
            <person name="McCowen C."/>
            <person name="Montmayeur A."/>
            <person name="Murphy C."/>
            <person name="Neiman D."/>
            <person name="Pearson M."/>
            <person name="Priest M."/>
            <person name="Roberts A."/>
            <person name="Saif S."/>
            <person name="Shea T."/>
            <person name="Sisk P."/>
            <person name="Stolte C."/>
            <person name="Sykes S."/>
            <person name="Wortman J."/>
            <person name="Nusbaum C."/>
            <person name="Birren B."/>
        </authorList>
    </citation>
    <scope>NUCLEOTIDE SEQUENCE [LARGE SCALE GENOMIC DNA]</scope>
    <source>
        <strain evidence="3">floridensis</strain>
    </source>
</reference>
<dbReference type="EMBL" id="GL877425">
    <property type="protein sequence ID" value="ELA47083.1"/>
    <property type="molecule type" value="Genomic_DNA"/>
</dbReference>